<gene>
    <name evidence="1" type="ORF">B0A65_03515</name>
</gene>
<dbReference type="EMBL" id="MUGV01000007">
    <property type="protein sequence ID" value="OXA81335.1"/>
    <property type="molecule type" value="Genomic_DNA"/>
</dbReference>
<name>A0ABX4BU52_FLAFR</name>
<evidence type="ECO:0000313" key="2">
    <source>
        <dbReference type="Proteomes" id="UP000198382"/>
    </source>
</evidence>
<protein>
    <recommendedName>
        <fullName evidence="3">Carboxypeptidase regulatory-like domain-containing protein</fullName>
    </recommendedName>
</protein>
<evidence type="ECO:0000313" key="1">
    <source>
        <dbReference type="EMBL" id="OXA81335.1"/>
    </source>
</evidence>
<organism evidence="1 2">
    <name type="scientific">Flavobacterium frigidimaris</name>
    <dbReference type="NCBI Taxonomy" id="262320"/>
    <lineage>
        <taxon>Bacteria</taxon>
        <taxon>Pseudomonadati</taxon>
        <taxon>Bacteroidota</taxon>
        <taxon>Flavobacteriia</taxon>
        <taxon>Flavobacteriales</taxon>
        <taxon>Flavobacteriaceae</taxon>
        <taxon>Flavobacterium</taxon>
    </lineage>
</organism>
<keyword evidence="2" id="KW-1185">Reference proteome</keyword>
<dbReference type="Proteomes" id="UP000198382">
    <property type="component" value="Unassembled WGS sequence"/>
</dbReference>
<accession>A0ABX4BU52</accession>
<reference evidence="1 2" key="1">
    <citation type="submission" date="2016-11" db="EMBL/GenBank/DDBJ databases">
        <title>Whole genomes of Flavobacteriaceae.</title>
        <authorList>
            <person name="Stine C."/>
            <person name="Li C."/>
            <person name="Tadesse D."/>
        </authorList>
    </citation>
    <scope>NUCLEOTIDE SEQUENCE [LARGE SCALE GENOMIC DNA]</scope>
    <source>
        <strain evidence="1 2">DSM 15937</strain>
    </source>
</reference>
<proteinExistence type="predicted"/>
<sequence length="229" mass="26432">MVSMAGCRKDPVLIKSGIETRVFGKLTDYRDKPISNLKVKVGEFKVTSNSVFDISLDYEFIQDVDSTYTDDKGNYNFTFKTSGKGNFYSLYFGEYTKKNEPQVIWEPFLIDITDSSNDMKYIGKEFEFNTINLIELYPCQITFKTNNLSTFPLTPIHNLTYSFNLDQITANGTSVQTIYIQKYLKETVNLSRFKDGVIQRATYEFPASNFEGITYQTIIVEENDFKDVK</sequence>
<comment type="caution">
    <text evidence="1">The sequence shown here is derived from an EMBL/GenBank/DDBJ whole genome shotgun (WGS) entry which is preliminary data.</text>
</comment>
<evidence type="ECO:0008006" key="3">
    <source>
        <dbReference type="Google" id="ProtNLM"/>
    </source>
</evidence>